<reference evidence="1" key="1">
    <citation type="submission" date="2022-01" db="EMBL/GenBank/DDBJ databases">
        <authorList>
            <person name="Wang Y."/>
        </authorList>
    </citation>
    <scope>NUCLEOTIDE SEQUENCE</scope>
    <source>
        <strain evidence="1">WB101</strain>
    </source>
</reference>
<protein>
    <recommendedName>
        <fullName evidence="3">Glycosyltransferase family 1 protein</fullName>
    </recommendedName>
</protein>
<organism evidence="1 2">
    <name type="scientific">Rhodohalobacter sulfatireducens</name>
    <dbReference type="NCBI Taxonomy" id="2911366"/>
    <lineage>
        <taxon>Bacteria</taxon>
        <taxon>Pseudomonadati</taxon>
        <taxon>Balneolota</taxon>
        <taxon>Balneolia</taxon>
        <taxon>Balneolales</taxon>
        <taxon>Balneolaceae</taxon>
        <taxon>Rhodohalobacter</taxon>
    </lineage>
</organism>
<reference evidence="1" key="2">
    <citation type="submission" date="2024-05" db="EMBL/GenBank/DDBJ databases">
        <title>Rhodohalobacter halophilus gen. nov., sp. nov., a moderately halophilic member of the family Balneolaceae.</title>
        <authorList>
            <person name="Xia J."/>
        </authorList>
    </citation>
    <scope>NUCLEOTIDE SEQUENCE</scope>
    <source>
        <strain evidence="1">WB101</strain>
    </source>
</reference>
<dbReference type="Proteomes" id="UP001165366">
    <property type="component" value="Unassembled WGS sequence"/>
</dbReference>
<evidence type="ECO:0008006" key="3">
    <source>
        <dbReference type="Google" id="ProtNLM"/>
    </source>
</evidence>
<evidence type="ECO:0000313" key="2">
    <source>
        <dbReference type="Proteomes" id="UP001165366"/>
    </source>
</evidence>
<name>A0ABS9KIZ9_9BACT</name>
<proteinExistence type="predicted"/>
<gene>
    <name evidence="1" type="ORF">L6773_19785</name>
</gene>
<dbReference type="RefSeq" id="WP_237856311.1">
    <property type="nucleotide sequence ID" value="NZ_JAKLWS010000045.1"/>
</dbReference>
<dbReference type="EMBL" id="JAKLWS010000045">
    <property type="protein sequence ID" value="MCG2590821.1"/>
    <property type="molecule type" value="Genomic_DNA"/>
</dbReference>
<accession>A0ABS9KIZ9</accession>
<keyword evidence="2" id="KW-1185">Reference proteome</keyword>
<sequence>MNIIDVLIPYEESRKRKLPFFKASFFDAISSRDWYPVIRNRSHFKDYGFEFRFFTPKNLPDDKNPNCIIIDSAIKRGKNMNWDIVKNLIRRFKKEGRTVVLFDSKDSHNMLMELLPLVDFYMKKQFLKNRMLYNYALEGGRLFTDYYSKESKGLEWNPKKNRASVYKDIFKANKDKLRISWNILMAIDEFRTFRDYIRFFSSKTGKINYIDPNKRRKIKLNANFSTSYESELVALQRIHLKKILDKEGFASGNSTGIVPKEIYKENLKNSKAVVSPFGWGEVCYRDFESFISGTALIKPDMQHIDTWPDLYEPNKTYLQISWDKNQWGSEIDKLLNDESLLLKVATTGQEKYRKIWTPSGQKKFCERFSSQLTEFINN</sequence>
<evidence type="ECO:0000313" key="1">
    <source>
        <dbReference type="EMBL" id="MCG2590821.1"/>
    </source>
</evidence>
<comment type="caution">
    <text evidence="1">The sequence shown here is derived from an EMBL/GenBank/DDBJ whole genome shotgun (WGS) entry which is preliminary data.</text>
</comment>